<dbReference type="SUPFAM" id="SSF47413">
    <property type="entry name" value="lambda repressor-like DNA-binding domains"/>
    <property type="match status" value="1"/>
</dbReference>
<evidence type="ECO:0000313" key="6">
    <source>
        <dbReference type="EMBL" id="MBZ2199529.1"/>
    </source>
</evidence>
<evidence type="ECO:0000259" key="5">
    <source>
        <dbReference type="PROSITE" id="PS50943"/>
    </source>
</evidence>
<dbReference type="Gene3D" id="3.40.50.2300">
    <property type="match status" value="2"/>
</dbReference>
<organism evidence="6 7">
    <name type="scientific">Occultella gossypii</name>
    <dbReference type="NCBI Taxonomy" id="2800820"/>
    <lineage>
        <taxon>Bacteria</taxon>
        <taxon>Bacillati</taxon>
        <taxon>Actinomycetota</taxon>
        <taxon>Actinomycetes</taxon>
        <taxon>Micrococcales</taxon>
        <taxon>Ruaniaceae</taxon>
        <taxon>Occultella</taxon>
    </lineage>
</organism>
<dbReference type="PANTHER" id="PTHR30146">
    <property type="entry name" value="LACI-RELATED TRANSCRIPTIONAL REPRESSOR"/>
    <property type="match status" value="1"/>
</dbReference>
<dbReference type="PROSITE" id="PS50943">
    <property type="entry name" value="HTH_CROC1"/>
    <property type="match status" value="1"/>
</dbReference>
<dbReference type="InterPro" id="IPR028082">
    <property type="entry name" value="Peripla_BP_I"/>
</dbReference>
<sequence>MRQVRMQDVADAAGVSTSTVSNYLHRPGRLKPDTAERIRQAIEAFDYQPHSGAAELRGARRGLIGVVIPDVTNYFYASIVRGVTDVALERGLSVVLCDSGDDPAREIALFDQLSERRALGAVVVPLSADHERLQRLIRRGIQVVVADRASATSTGCSVGVDDVRGGRIAVEHLVAGGARDIAVINGAWSIKQCADRFQGAVGAAGKDASVRVRQVEVSAMTVEQGAAAATSLLADLPDALFCTNDFLAAGAVQALLAAGIEVPGQVRVVGYGDLELASLAQVPLTTISQPVAELGRLALELLVADVNHGAEHQHAVSILEPALVVRESAPS</sequence>
<accession>A0ABS7SGQ0</accession>
<keyword evidence="3" id="KW-0804">Transcription</keyword>
<comment type="caution">
    <text evidence="6">The sequence shown here is derived from an EMBL/GenBank/DDBJ whole genome shotgun (WGS) entry which is preliminary data.</text>
</comment>
<dbReference type="SUPFAM" id="SSF53822">
    <property type="entry name" value="Periplasmic binding protein-like I"/>
    <property type="match status" value="1"/>
</dbReference>
<dbReference type="PROSITE" id="PS00356">
    <property type="entry name" value="HTH_LACI_1"/>
    <property type="match status" value="1"/>
</dbReference>
<name>A0ABS7SGQ0_9MICO</name>
<evidence type="ECO:0000259" key="4">
    <source>
        <dbReference type="PROSITE" id="PS50932"/>
    </source>
</evidence>
<dbReference type="InterPro" id="IPR046335">
    <property type="entry name" value="LacI/GalR-like_sensor"/>
</dbReference>
<feature type="domain" description="HTH lacI-type" evidence="4">
    <location>
        <begin position="4"/>
        <end position="58"/>
    </location>
</feature>
<dbReference type="Pfam" id="PF13377">
    <property type="entry name" value="Peripla_BP_3"/>
    <property type="match status" value="1"/>
</dbReference>
<dbReference type="Pfam" id="PF00356">
    <property type="entry name" value="LacI"/>
    <property type="match status" value="1"/>
</dbReference>
<gene>
    <name evidence="6" type="ORF">KCQ71_25525</name>
</gene>
<dbReference type="InterPro" id="IPR010982">
    <property type="entry name" value="Lambda_DNA-bd_dom_sf"/>
</dbReference>
<dbReference type="EMBL" id="JAGSHT010000030">
    <property type="protein sequence ID" value="MBZ2199529.1"/>
    <property type="molecule type" value="Genomic_DNA"/>
</dbReference>
<protein>
    <submittedName>
        <fullName evidence="6">LacI family DNA-binding transcriptional regulator</fullName>
    </submittedName>
</protein>
<evidence type="ECO:0000256" key="1">
    <source>
        <dbReference type="ARBA" id="ARBA00023015"/>
    </source>
</evidence>
<keyword evidence="1" id="KW-0805">Transcription regulation</keyword>
<evidence type="ECO:0000313" key="7">
    <source>
        <dbReference type="Proteomes" id="UP000826651"/>
    </source>
</evidence>
<keyword evidence="7" id="KW-1185">Reference proteome</keyword>
<proteinExistence type="predicted"/>
<dbReference type="PROSITE" id="PS50932">
    <property type="entry name" value="HTH_LACI_2"/>
    <property type="match status" value="1"/>
</dbReference>
<dbReference type="Gene3D" id="1.10.260.40">
    <property type="entry name" value="lambda repressor-like DNA-binding domains"/>
    <property type="match status" value="1"/>
</dbReference>
<reference evidence="6 7" key="1">
    <citation type="submission" date="2021-04" db="EMBL/GenBank/DDBJ databases">
        <title>Ruania sp. nov., isolated from sandy soil of mangrove forest.</title>
        <authorList>
            <person name="Ge X."/>
            <person name="Huang R."/>
            <person name="Liu W."/>
        </authorList>
    </citation>
    <scope>NUCLEOTIDE SEQUENCE [LARGE SCALE GENOMIC DNA]</scope>
    <source>
        <strain evidence="6 7">N2-46</strain>
    </source>
</reference>
<dbReference type="Proteomes" id="UP000826651">
    <property type="component" value="Unassembled WGS sequence"/>
</dbReference>
<dbReference type="GO" id="GO:0003677">
    <property type="term" value="F:DNA binding"/>
    <property type="evidence" value="ECO:0007669"/>
    <property type="project" value="UniProtKB-KW"/>
</dbReference>
<feature type="domain" description="HTH cro/C1-type" evidence="5">
    <location>
        <begin position="6"/>
        <end position="48"/>
    </location>
</feature>
<dbReference type="RefSeq" id="WP_223411528.1">
    <property type="nucleotide sequence ID" value="NZ_JAGSHT010000030.1"/>
</dbReference>
<keyword evidence="2 6" id="KW-0238">DNA-binding</keyword>
<dbReference type="InterPro" id="IPR000843">
    <property type="entry name" value="HTH_LacI"/>
</dbReference>
<evidence type="ECO:0000256" key="3">
    <source>
        <dbReference type="ARBA" id="ARBA00023163"/>
    </source>
</evidence>
<dbReference type="PANTHER" id="PTHR30146:SF109">
    <property type="entry name" value="HTH-TYPE TRANSCRIPTIONAL REGULATOR GALS"/>
    <property type="match status" value="1"/>
</dbReference>
<dbReference type="CDD" id="cd01392">
    <property type="entry name" value="HTH_LacI"/>
    <property type="match status" value="1"/>
</dbReference>
<dbReference type="SMART" id="SM00354">
    <property type="entry name" value="HTH_LACI"/>
    <property type="match status" value="1"/>
</dbReference>
<evidence type="ECO:0000256" key="2">
    <source>
        <dbReference type="ARBA" id="ARBA00023125"/>
    </source>
</evidence>
<dbReference type="InterPro" id="IPR001387">
    <property type="entry name" value="Cro/C1-type_HTH"/>
</dbReference>